<dbReference type="STRING" id="1069083.GCA_000371805_00102"/>
<dbReference type="Proteomes" id="UP000053695">
    <property type="component" value="Unassembled WGS sequence"/>
</dbReference>
<reference evidence="1 2" key="1">
    <citation type="journal article" date="2013" name="Genome Announc.">
        <title>Draft Genome Sequence of a Highly Flagellated, Fast-Swimming Archaeon, Methanocaldococcus villosus Strain KIN24-T80 (DSM 22612).</title>
        <authorList>
            <person name="Thennarasu S."/>
            <person name="Polireddy D."/>
            <person name="Antony A."/>
            <person name="Yada M.R."/>
            <person name="Algarawi S."/>
            <person name="Sivakumar N."/>
        </authorList>
    </citation>
    <scope>NUCLEOTIDE SEQUENCE [LARGE SCALE GENOMIC DNA]</scope>
    <source>
        <strain evidence="1 2">KIN24-T80</strain>
    </source>
</reference>
<name>N6V255_9EURY</name>
<evidence type="ECO:0000313" key="1">
    <source>
        <dbReference type="EMBL" id="ENN96363.1"/>
    </source>
</evidence>
<sequence>MEKLIRLINHEVWIEIEDRGYLKWGHYPKTDGKLDPLAITRAFYVKDGKYYPLVVGKDKISSSKEALFLEFDEADALGIEYNKGIYSLTEDNKWIFGKNIPDKYKIKETREIIGYSKVYLNKKIEPLGFELEIIPDKIDKKIKVDVIFRGKQVPAEITLRNKNGEFKFNSNNEIKLAEGINVLSARYVDTLSNNVDKRHLVSTITINL</sequence>
<evidence type="ECO:0000313" key="2">
    <source>
        <dbReference type="Proteomes" id="UP000053695"/>
    </source>
</evidence>
<gene>
    <name evidence="1" type="ORF">J422_02754</name>
</gene>
<protein>
    <submittedName>
        <fullName evidence="1">Uncharacterized protein</fullName>
    </submittedName>
</protein>
<comment type="caution">
    <text evidence="1">The sequence shown here is derived from an EMBL/GenBank/DDBJ whole genome shotgun (WGS) entry which is preliminary data.</text>
</comment>
<dbReference type="PATRIC" id="fig|1069083.5.peg.540"/>
<dbReference type="OrthoDB" id="372228at2157"/>
<dbReference type="EMBL" id="APMM01000017">
    <property type="protein sequence ID" value="ENN96363.1"/>
    <property type="molecule type" value="Genomic_DNA"/>
</dbReference>
<dbReference type="AlphaFoldDB" id="N6V255"/>
<proteinExistence type="predicted"/>
<accession>N6V255</accession>
<organism evidence="1 2">
    <name type="scientific">Methanocaldococcus villosus KIN24-T80</name>
    <dbReference type="NCBI Taxonomy" id="1069083"/>
    <lineage>
        <taxon>Archaea</taxon>
        <taxon>Methanobacteriati</taxon>
        <taxon>Methanobacteriota</taxon>
        <taxon>Methanomada group</taxon>
        <taxon>Methanococci</taxon>
        <taxon>Methanococcales</taxon>
        <taxon>Methanocaldococcaceae</taxon>
        <taxon>Methanocaldococcus</taxon>
    </lineage>
</organism>
<dbReference type="RefSeq" id="WP_004590606.1">
    <property type="nucleotide sequence ID" value="NZ_APMM01000017.1"/>
</dbReference>
<keyword evidence="2" id="KW-1185">Reference proteome</keyword>